<accession>A0A8I6R912</accession>
<evidence type="ECO:0000313" key="3">
    <source>
        <dbReference type="EnsemblMetazoa" id="XP_014239529.1"/>
    </source>
</evidence>
<feature type="compositionally biased region" description="Polar residues" evidence="1">
    <location>
        <begin position="31"/>
        <end position="42"/>
    </location>
</feature>
<dbReference type="RefSeq" id="XP_014239530.1">
    <property type="nucleotide sequence ID" value="XM_014384044.2"/>
</dbReference>
<feature type="region of interest" description="Disordered" evidence="1">
    <location>
        <begin position="156"/>
        <end position="182"/>
    </location>
</feature>
<feature type="region of interest" description="Disordered" evidence="1">
    <location>
        <begin position="1"/>
        <end position="42"/>
    </location>
</feature>
<dbReference type="Proteomes" id="UP000494040">
    <property type="component" value="Unassembled WGS sequence"/>
</dbReference>
<dbReference type="GeneID" id="106660965"/>
<dbReference type="RefSeq" id="XP_014239529.1">
    <property type="nucleotide sequence ID" value="XM_014384043.2"/>
</dbReference>
<dbReference type="OrthoDB" id="205198at2759"/>
<dbReference type="Pfam" id="PF01454">
    <property type="entry name" value="MAGE"/>
    <property type="match status" value="1"/>
</dbReference>
<proteinExistence type="predicted"/>
<dbReference type="EnsemblMetazoa" id="XM_014384044.2">
    <property type="protein sequence ID" value="XP_014239530.1"/>
    <property type="gene ID" value="LOC106660965"/>
</dbReference>
<dbReference type="Gene3D" id="1.10.10.1210">
    <property type="entry name" value="MAGE homology domain, winged helix WH2 motif"/>
    <property type="match status" value="1"/>
</dbReference>
<feature type="compositionally biased region" description="Acidic residues" evidence="1">
    <location>
        <begin position="14"/>
        <end position="24"/>
    </location>
</feature>
<dbReference type="KEGG" id="clec:106660965"/>
<sequence length="310" mass="35534">MPKRRHQNISAVSSDEEDSSDESYEVSVPSTSHRVTHSQVTRGSKTSKILPFLSQPADVSSKQRVLTQLGSQLTDFEKEIIIDKVLKRIVSKYLLTQKTFRKTAMFLPEDKIKPKQQDSLIPMIKEKLKEYTKLELVTDGSRFMVSIPKALQTEILSQNHPSQSTEHKSYNSGDAENSLCSQPVQPPDDITHVLLTITLAVIYFYRGKILEDELIEKRLPQILPIINSFFLSSKDLTKTMQDFEQRAFIEKKMSISDPENPPKVYVYWGFRAKTEVDKKMLLPVYCQLADCTTNDLPLWLKEAIESDVDF</sequence>
<dbReference type="InterPro" id="IPR002190">
    <property type="entry name" value="MHD_dom"/>
</dbReference>
<feature type="domain" description="MAGE" evidence="2">
    <location>
        <begin position="167"/>
        <end position="278"/>
    </location>
</feature>
<evidence type="ECO:0000256" key="1">
    <source>
        <dbReference type="SAM" id="MobiDB-lite"/>
    </source>
</evidence>
<dbReference type="AlphaFoldDB" id="A0A8I6R912"/>
<keyword evidence="4" id="KW-1185">Reference proteome</keyword>
<organism evidence="3 4">
    <name type="scientific">Cimex lectularius</name>
    <name type="common">Bed bug</name>
    <name type="synonym">Acanthia lectularia</name>
    <dbReference type="NCBI Taxonomy" id="79782"/>
    <lineage>
        <taxon>Eukaryota</taxon>
        <taxon>Metazoa</taxon>
        <taxon>Ecdysozoa</taxon>
        <taxon>Arthropoda</taxon>
        <taxon>Hexapoda</taxon>
        <taxon>Insecta</taxon>
        <taxon>Pterygota</taxon>
        <taxon>Neoptera</taxon>
        <taxon>Paraneoptera</taxon>
        <taxon>Hemiptera</taxon>
        <taxon>Heteroptera</taxon>
        <taxon>Panheteroptera</taxon>
        <taxon>Cimicomorpha</taxon>
        <taxon>Cimicidae</taxon>
        <taxon>Cimex</taxon>
    </lineage>
</organism>
<dbReference type="InterPro" id="IPR041899">
    <property type="entry name" value="MAGE_WH2"/>
</dbReference>
<evidence type="ECO:0000259" key="2">
    <source>
        <dbReference type="Pfam" id="PF01454"/>
    </source>
</evidence>
<protein>
    <recommendedName>
        <fullName evidence="2">MAGE domain-containing protein</fullName>
    </recommendedName>
</protein>
<dbReference type="EnsemblMetazoa" id="XM_014384043.2">
    <property type="protein sequence ID" value="XP_014239529.1"/>
    <property type="gene ID" value="LOC106660965"/>
</dbReference>
<evidence type="ECO:0000313" key="4">
    <source>
        <dbReference type="Proteomes" id="UP000494040"/>
    </source>
</evidence>
<name>A0A8I6R912_CIMLE</name>
<reference evidence="3" key="1">
    <citation type="submission" date="2022-01" db="UniProtKB">
        <authorList>
            <consortium name="EnsemblMetazoa"/>
        </authorList>
    </citation>
    <scope>IDENTIFICATION</scope>
</reference>